<sequence length="111" mass="12568">MAMVLDWSRASCHWADRGDAPDMLLQLKVELRSVPLRAMKFTFRRGISEPDQRLLAKIQPLSFTTQSNPFSLLNLKLFSPPRKAGGPDMSFVRVRAHACSVKEMLPPTEDL</sequence>
<organism evidence="1 2">
    <name type="scientific">Liparis tanakae</name>
    <name type="common">Tanaka's snailfish</name>
    <dbReference type="NCBI Taxonomy" id="230148"/>
    <lineage>
        <taxon>Eukaryota</taxon>
        <taxon>Metazoa</taxon>
        <taxon>Chordata</taxon>
        <taxon>Craniata</taxon>
        <taxon>Vertebrata</taxon>
        <taxon>Euteleostomi</taxon>
        <taxon>Actinopterygii</taxon>
        <taxon>Neopterygii</taxon>
        <taxon>Teleostei</taxon>
        <taxon>Neoteleostei</taxon>
        <taxon>Acanthomorphata</taxon>
        <taxon>Eupercaria</taxon>
        <taxon>Perciformes</taxon>
        <taxon>Cottioidei</taxon>
        <taxon>Cottales</taxon>
        <taxon>Liparidae</taxon>
        <taxon>Liparis</taxon>
    </lineage>
</organism>
<protein>
    <submittedName>
        <fullName evidence="1">Uncharacterized protein</fullName>
    </submittedName>
</protein>
<evidence type="ECO:0000313" key="2">
    <source>
        <dbReference type="Proteomes" id="UP000314294"/>
    </source>
</evidence>
<reference evidence="1 2" key="1">
    <citation type="submission" date="2019-03" db="EMBL/GenBank/DDBJ databases">
        <title>First draft genome of Liparis tanakae, snailfish: a comprehensive survey of snailfish specific genes.</title>
        <authorList>
            <person name="Kim W."/>
            <person name="Song I."/>
            <person name="Jeong J.-H."/>
            <person name="Kim D."/>
            <person name="Kim S."/>
            <person name="Ryu S."/>
            <person name="Song J.Y."/>
            <person name="Lee S.K."/>
        </authorList>
    </citation>
    <scope>NUCLEOTIDE SEQUENCE [LARGE SCALE GENOMIC DNA]</scope>
    <source>
        <tissue evidence="1">Muscle</tissue>
    </source>
</reference>
<gene>
    <name evidence="1" type="ORF">EYF80_009279</name>
</gene>
<name>A0A4Z2IRB1_9TELE</name>
<dbReference type="Proteomes" id="UP000314294">
    <property type="component" value="Unassembled WGS sequence"/>
</dbReference>
<keyword evidence="2" id="KW-1185">Reference proteome</keyword>
<accession>A0A4Z2IRB1</accession>
<evidence type="ECO:0000313" key="1">
    <source>
        <dbReference type="EMBL" id="TNN80540.1"/>
    </source>
</evidence>
<comment type="caution">
    <text evidence="1">The sequence shown here is derived from an EMBL/GenBank/DDBJ whole genome shotgun (WGS) entry which is preliminary data.</text>
</comment>
<dbReference type="EMBL" id="SRLO01000054">
    <property type="protein sequence ID" value="TNN80540.1"/>
    <property type="molecule type" value="Genomic_DNA"/>
</dbReference>
<proteinExistence type="predicted"/>
<dbReference type="AlphaFoldDB" id="A0A4Z2IRB1"/>